<proteinExistence type="predicted"/>
<protein>
    <recommendedName>
        <fullName evidence="2">MD-2-related lipid-recognition domain-containing protein</fullName>
    </recommendedName>
</protein>
<dbReference type="EMBL" id="JH817877">
    <property type="protein sequence ID" value="EKC33767.1"/>
    <property type="molecule type" value="Genomic_DNA"/>
</dbReference>
<gene>
    <name evidence="1" type="ORF">CGI_10023301</name>
</gene>
<organism evidence="1">
    <name type="scientific">Magallana gigas</name>
    <name type="common">Pacific oyster</name>
    <name type="synonym">Crassostrea gigas</name>
    <dbReference type="NCBI Taxonomy" id="29159"/>
    <lineage>
        <taxon>Eukaryota</taxon>
        <taxon>Metazoa</taxon>
        <taxon>Spiralia</taxon>
        <taxon>Lophotrochozoa</taxon>
        <taxon>Mollusca</taxon>
        <taxon>Bivalvia</taxon>
        <taxon>Autobranchia</taxon>
        <taxon>Pteriomorphia</taxon>
        <taxon>Ostreida</taxon>
        <taxon>Ostreoidea</taxon>
        <taxon>Ostreidae</taxon>
        <taxon>Magallana</taxon>
    </lineage>
</organism>
<dbReference type="InParanoid" id="K1QAN7"/>
<accession>K1QAN7</accession>
<dbReference type="AlphaFoldDB" id="K1QAN7"/>
<reference evidence="1" key="1">
    <citation type="journal article" date="2012" name="Nature">
        <title>The oyster genome reveals stress adaptation and complexity of shell formation.</title>
        <authorList>
            <person name="Zhang G."/>
            <person name="Fang X."/>
            <person name="Guo X."/>
            <person name="Li L."/>
            <person name="Luo R."/>
            <person name="Xu F."/>
            <person name="Yang P."/>
            <person name="Zhang L."/>
            <person name="Wang X."/>
            <person name="Qi H."/>
            <person name="Xiong Z."/>
            <person name="Que H."/>
            <person name="Xie Y."/>
            <person name="Holland P.W."/>
            <person name="Paps J."/>
            <person name="Zhu Y."/>
            <person name="Wu F."/>
            <person name="Chen Y."/>
            <person name="Wang J."/>
            <person name="Peng C."/>
            <person name="Meng J."/>
            <person name="Yang L."/>
            <person name="Liu J."/>
            <person name="Wen B."/>
            <person name="Zhang N."/>
            <person name="Huang Z."/>
            <person name="Zhu Q."/>
            <person name="Feng Y."/>
            <person name="Mount A."/>
            <person name="Hedgecock D."/>
            <person name="Xu Z."/>
            <person name="Liu Y."/>
            <person name="Domazet-Loso T."/>
            <person name="Du Y."/>
            <person name="Sun X."/>
            <person name="Zhang S."/>
            <person name="Liu B."/>
            <person name="Cheng P."/>
            <person name="Jiang X."/>
            <person name="Li J."/>
            <person name="Fan D."/>
            <person name="Wang W."/>
            <person name="Fu W."/>
            <person name="Wang T."/>
            <person name="Wang B."/>
            <person name="Zhang J."/>
            <person name="Peng Z."/>
            <person name="Li Y."/>
            <person name="Li N."/>
            <person name="Wang J."/>
            <person name="Chen M."/>
            <person name="He Y."/>
            <person name="Tan F."/>
            <person name="Song X."/>
            <person name="Zheng Q."/>
            <person name="Huang R."/>
            <person name="Yang H."/>
            <person name="Du X."/>
            <person name="Chen L."/>
            <person name="Yang M."/>
            <person name="Gaffney P.M."/>
            <person name="Wang S."/>
            <person name="Luo L."/>
            <person name="She Z."/>
            <person name="Ming Y."/>
            <person name="Huang W."/>
            <person name="Zhang S."/>
            <person name="Huang B."/>
            <person name="Zhang Y."/>
            <person name="Qu T."/>
            <person name="Ni P."/>
            <person name="Miao G."/>
            <person name="Wang J."/>
            <person name="Wang Q."/>
            <person name="Steinberg C.E."/>
            <person name="Wang H."/>
            <person name="Li N."/>
            <person name="Qian L."/>
            <person name="Zhang G."/>
            <person name="Li Y."/>
            <person name="Yang H."/>
            <person name="Liu X."/>
            <person name="Wang J."/>
            <person name="Yin Y."/>
            <person name="Wang J."/>
        </authorList>
    </citation>
    <scope>NUCLEOTIDE SEQUENCE [LARGE SCALE GENOMIC DNA]</scope>
    <source>
        <strain evidence="1">05x7-T-G4-1.051#20</strain>
    </source>
</reference>
<evidence type="ECO:0008006" key="2">
    <source>
        <dbReference type="Google" id="ProtNLM"/>
    </source>
</evidence>
<name>K1QAN7_MAGGI</name>
<evidence type="ECO:0000313" key="1">
    <source>
        <dbReference type="EMBL" id="EKC33767.1"/>
    </source>
</evidence>
<sequence length="423" mass="47952">MCQSFSHEDGTRQNLQNYATVNKKIKSKHFVQLGRKRIKAQAENIEKLEIMRNNESLWSSMSFLFAKTSANARLKYPKNKLVVVGPQGSNEADNNTGTAIACGPEGAHLNITWRPKVIDPYKCVRIYFDMISPTYFDKGQGILDIYLKGSPYPMYSVIRDTSCSFFKQLDPFIKCPLQKGVPIRFVIPYSKLTLQPVGSYTVVLNIISFEANPPPLFACTLIKTRLTIKLLLLVSVSLSLSQQDGIERKRPKSIVKKPVSIKEIIRYGPEGAKFNITWKPKIIDPEKFVQIHLNITAPINFTEGRAHIDVYLEGSPDRLFSMDQEIACDDFSKKIPFLECPVKEGHFDKDKTAHKTSPSCVCQSLAFPTGRNRAKKTKKYREQTSQYQGDHPIWREGRRCAGRSSPEIQITCIYAIFADKGVN</sequence>
<dbReference type="HOGENOM" id="CLU_649350_0_0_1"/>